<dbReference type="EMBL" id="JABSNO010000031">
    <property type="protein sequence ID" value="NRS93904.1"/>
    <property type="molecule type" value="Genomic_DNA"/>
</dbReference>
<name>A0A8J8KCQ4_9FLAO</name>
<sequence>MKFEQLLFLLRKYDAISKDEEMNIKKYFVSQNINKKEILINQNKPCNKLYFVNSGLLRAYYVNDKANEITRMFAWENRFLTNISSFKNFSDNIETIECVEKAEILYISRENFDKLMLTSRNLKSIYGDVLEEYNALHIKRFHHLNSTNIEEKIKHLKNDFPYIINKVNDSLLASFLGISRETFVRHKKIL</sequence>
<feature type="domain" description="Cyclic nucleotide-binding" evidence="1">
    <location>
        <begin position="12"/>
        <end position="116"/>
    </location>
</feature>
<evidence type="ECO:0000259" key="1">
    <source>
        <dbReference type="PROSITE" id="PS50042"/>
    </source>
</evidence>
<dbReference type="InterPro" id="IPR018490">
    <property type="entry name" value="cNMP-bd_dom_sf"/>
</dbReference>
<dbReference type="Gene3D" id="2.60.120.10">
    <property type="entry name" value="Jelly Rolls"/>
    <property type="match status" value="1"/>
</dbReference>
<keyword evidence="3" id="KW-1185">Reference proteome</keyword>
<dbReference type="Pfam" id="PF00027">
    <property type="entry name" value="cNMP_binding"/>
    <property type="match status" value="1"/>
</dbReference>
<dbReference type="CDD" id="cd00038">
    <property type="entry name" value="CAP_ED"/>
    <property type="match status" value="1"/>
</dbReference>
<dbReference type="InterPro" id="IPR014710">
    <property type="entry name" value="RmlC-like_jellyroll"/>
</dbReference>
<comment type="caution">
    <text evidence="2">The sequence shown here is derived from an EMBL/GenBank/DDBJ whole genome shotgun (WGS) entry which is preliminary data.</text>
</comment>
<accession>A0A8J8KCQ4</accession>
<dbReference type="RefSeq" id="WP_173780442.1">
    <property type="nucleotide sequence ID" value="NZ_JABSNO010000031.1"/>
</dbReference>
<evidence type="ECO:0000313" key="3">
    <source>
        <dbReference type="Proteomes" id="UP000610746"/>
    </source>
</evidence>
<organism evidence="2 3">
    <name type="scientific">Frigoriflavimonas asaccharolytica</name>
    <dbReference type="NCBI Taxonomy" id="2735899"/>
    <lineage>
        <taxon>Bacteria</taxon>
        <taxon>Pseudomonadati</taxon>
        <taxon>Bacteroidota</taxon>
        <taxon>Flavobacteriia</taxon>
        <taxon>Flavobacteriales</taxon>
        <taxon>Weeksellaceae</taxon>
        <taxon>Frigoriflavimonas</taxon>
    </lineage>
</organism>
<protein>
    <submittedName>
        <fullName evidence="2">CRP-like cAMP-binding protein</fullName>
    </submittedName>
</protein>
<dbReference type="Proteomes" id="UP000610746">
    <property type="component" value="Unassembled WGS sequence"/>
</dbReference>
<gene>
    <name evidence="2" type="ORF">HNQ03_002995</name>
</gene>
<dbReference type="AlphaFoldDB" id="A0A8J8KCQ4"/>
<evidence type="ECO:0000313" key="2">
    <source>
        <dbReference type="EMBL" id="NRS93904.1"/>
    </source>
</evidence>
<reference evidence="2" key="1">
    <citation type="submission" date="2020-05" db="EMBL/GenBank/DDBJ databases">
        <title>Genomic Encyclopedia of Type Strains, Phase IV (KMG-V): Genome sequencing to study the core and pangenomes of soil and plant-associated prokaryotes.</title>
        <authorList>
            <person name="Whitman W."/>
        </authorList>
    </citation>
    <scope>NUCLEOTIDE SEQUENCE</scope>
    <source>
        <strain evidence="2">16F</strain>
    </source>
</reference>
<dbReference type="SUPFAM" id="SSF51206">
    <property type="entry name" value="cAMP-binding domain-like"/>
    <property type="match status" value="1"/>
</dbReference>
<proteinExistence type="predicted"/>
<dbReference type="PROSITE" id="PS50042">
    <property type="entry name" value="CNMP_BINDING_3"/>
    <property type="match status" value="1"/>
</dbReference>
<dbReference type="InterPro" id="IPR000595">
    <property type="entry name" value="cNMP-bd_dom"/>
</dbReference>